<sequence>MVGIIIPCPAQKAWPAPGTSRPGPCIFRPGLYFRHCVQAVPGFT</sequence>
<dbReference type="AlphaFoldDB" id="A0A822XJQ8"/>
<evidence type="ECO:0000313" key="2">
    <source>
        <dbReference type="EMBL" id="DAD49550.1"/>
    </source>
</evidence>
<accession>A0A822XJQ8</accession>
<reference evidence="1 3" key="1">
    <citation type="journal article" date="2020" name="Mol. Biol. Evol.">
        <title>Distinct Expression and Methylation Patterns for Genes with Different Fates following a Single Whole-Genome Duplication in Flowering Plants.</title>
        <authorList>
            <person name="Shi T."/>
            <person name="Rahmani R.S."/>
            <person name="Gugger P.F."/>
            <person name="Wang M."/>
            <person name="Li H."/>
            <person name="Zhang Y."/>
            <person name="Li Z."/>
            <person name="Wang Q."/>
            <person name="Van de Peer Y."/>
            <person name="Marchal K."/>
            <person name="Chen J."/>
        </authorList>
    </citation>
    <scope>NUCLEOTIDE SEQUENCE [LARGE SCALE GENOMIC DNA]</scope>
    <source>
        <tissue evidence="1">Leaf</tissue>
    </source>
</reference>
<dbReference type="EMBL" id="DUZY01000224">
    <property type="protein sequence ID" value="DAD49550.1"/>
    <property type="molecule type" value="Genomic_DNA"/>
</dbReference>
<keyword evidence="3" id="KW-1185">Reference proteome</keyword>
<dbReference type="EMBL" id="DUZY01000001">
    <property type="protein sequence ID" value="DAD19943.1"/>
    <property type="molecule type" value="Genomic_DNA"/>
</dbReference>
<evidence type="ECO:0000313" key="3">
    <source>
        <dbReference type="Proteomes" id="UP000607653"/>
    </source>
</evidence>
<evidence type="ECO:0000313" key="1">
    <source>
        <dbReference type="EMBL" id="DAD19943.1"/>
    </source>
</evidence>
<gene>
    <name evidence="1" type="ORF">HUJ06_021406</name>
    <name evidence="2" type="ORF">HUJ06_031984</name>
</gene>
<organism evidence="1 3">
    <name type="scientific">Nelumbo nucifera</name>
    <name type="common">Sacred lotus</name>
    <dbReference type="NCBI Taxonomy" id="4432"/>
    <lineage>
        <taxon>Eukaryota</taxon>
        <taxon>Viridiplantae</taxon>
        <taxon>Streptophyta</taxon>
        <taxon>Embryophyta</taxon>
        <taxon>Tracheophyta</taxon>
        <taxon>Spermatophyta</taxon>
        <taxon>Magnoliopsida</taxon>
        <taxon>Proteales</taxon>
        <taxon>Nelumbonaceae</taxon>
        <taxon>Nelumbo</taxon>
    </lineage>
</organism>
<proteinExistence type="predicted"/>
<name>A0A822XJQ8_NELNU</name>
<protein>
    <submittedName>
        <fullName evidence="1">Uncharacterized protein</fullName>
    </submittedName>
</protein>
<dbReference type="Proteomes" id="UP000607653">
    <property type="component" value="Unassembled WGS sequence"/>
</dbReference>
<comment type="caution">
    <text evidence="1">The sequence shown here is derived from an EMBL/GenBank/DDBJ whole genome shotgun (WGS) entry which is preliminary data.</text>
</comment>